<name>A0AAE0YWN5_9GAST</name>
<dbReference type="EMBL" id="JAWDGP010005269">
    <property type="protein sequence ID" value="KAK3758422.1"/>
    <property type="molecule type" value="Genomic_DNA"/>
</dbReference>
<evidence type="ECO:0000313" key="1">
    <source>
        <dbReference type="EMBL" id="KAK3758422.1"/>
    </source>
</evidence>
<gene>
    <name evidence="1" type="ORF">RRG08_058692</name>
</gene>
<accession>A0AAE0YWN5</accession>
<sequence>MSCSPVHLGHSLSLSVWNTSPIHPNHELFTGPSRSLTPDPPVSPVPLRHMLLTPDSALADRLSRPIREHAH</sequence>
<proteinExistence type="predicted"/>
<keyword evidence="2" id="KW-1185">Reference proteome</keyword>
<dbReference type="AlphaFoldDB" id="A0AAE0YWN5"/>
<reference evidence="1" key="1">
    <citation type="journal article" date="2023" name="G3 (Bethesda)">
        <title>A reference genome for the long-term kleptoplast-retaining sea slug Elysia crispata morphotype clarki.</title>
        <authorList>
            <person name="Eastman K.E."/>
            <person name="Pendleton A.L."/>
            <person name="Shaikh M.A."/>
            <person name="Suttiyut T."/>
            <person name="Ogas R."/>
            <person name="Tomko P."/>
            <person name="Gavelis G."/>
            <person name="Widhalm J.R."/>
            <person name="Wisecaver J.H."/>
        </authorList>
    </citation>
    <scope>NUCLEOTIDE SEQUENCE</scope>
    <source>
        <strain evidence="1">ECLA1</strain>
    </source>
</reference>
<evidence type="ECO:0000313" key="2">
    <source>
        <dbReference type="Proteomes" id="UP001283361"/>
    </source>
</evidence>
<comment type="caution">
    <text evidence="1">The sequence shown here is derived from an EMBL/GenBank/DDBJ whole genome shotgun (WGS) entry which is preliminary data.</text>
</comment>
<dbReference type="Proteomes" id="UP001283361">
    <property type="component" value="Unassembled WGS sequence"/>
</dbReference>
<protein>
    <submittedName>
        <fullName evidence="1">Uncharacterized protein</fullName>
    </submittedName>
</protein>
<organism evidence="1 2">
    <name type="scientific">Elysia crispata</name>
    <name type="common">lettuce slug</name>
    <dbReference type="NCBI Taxonomy" id="231223"/>
    <lineage>
        <taxon>Eukaryota</taxon>
        <taxon>Metazoa</taxon>
        <taxon>Spiralia</taxon>
        <taxon>Lophotrochozoa</taxon>
        <taxon>Mollusca</taxon>
        <taxon>Gastropoda</taxon>
        <taxon>Heterobranchia</taxon>
        <taxon>Euthyneura</taxon>
        <taxon>Panpulmonata</taxon>
        <taxon>Sacoglossa</taxon>
        <taxon>Placobranchoidea</taxon>
        <taxon>Plakobranchidae</taxon>
        <taxon>Elysia</taxon>
    </lineage>
</organism>